<comment type="caution">
    <text evidence="14">The sequence shown here is derived from an EMBL/GenBank/DDBJ whole genome shotgun (WGS) entry which is preliminary data.</text>
</comment>
<evidence type="ECO:0000256" key="2">
    <source>
        <dbReference type="ARBA" id="ARBA00004882"/>
    </source>
</evidence>
<dbReference type="PIRSF" id="PIRSF006769">
    <property type="entry name" value="RibD"/>
    <property type="match status" value="1"/>
</dbReference>
<dbReference type="CDD" id="cd01284">
    <property type="entry name" value="Riboflavin_deaminase-reductase"/>
    <property type="match status" value="1"/>
</dbReference>
<dbReference type="EC" id="1.1.1.193" evidence="12"/>
<evidence type="ECO:0000256" key="12">
    <source>
        <dbReference type="PIRNR" id="PIRNR006769"/>
    </source>
</evidence>
<keyword evidence="12 14" id="KW-0378">Hydrolase</keyword>
<dbReference type="NCBIfam" id="TIGR00227">
    <property type="entry name" value="ribD_Cterm"/>
    <property type="match status" value="1"/>
</dbReference>
<dbReference type="PROSITE" id="PS00903">
    <property type="entry name" value="CYT_DCMP_DEAMINASES_1"/>
    <property type="match status" value="1"/>
</dbReference>
<dbReference type="InterPro" id="IPR050765">
    <property type="entry name" value="Riboflavin_Biosynth_HTPR"/>
</dbReference>
<reference evidence="14 15" key="1">
    <citation type="submission" date="2013-04" db="EMBL/GenBank/DDBJ databases">
        <title>Genome sequence of Chlamydia psittaci 99DC5.</title>
        <authorList>
            <person name="Huot-Creasy H."/>
            <person name="McCracken C.L."/>
            <person name="Humphries M."/>
            <person name="Sachse K."/>
            <person name="Laroucau K."/>
            <person name="Bavoil P."/>
            <person name="Myers G.S."/>
        </authorList>
    </citation>
    <scope>NUCLEOTIDE SEQUENCE [LARGE SCALE GENOMIC DNA]</scope>
    <source>
        <strain evidence="14 15">99DC5</strain>
    </source>
</reference>
<keyword evidence="6 12" id="KW-0686">Riboflavin biosynthesis</keyword>
<dbReference type="SUPFAM" id="SSF53597">
    <property type="entry name" value="Dihydrofolate reductase-like"/>
    <property type="match status" value="1"/>
</dbReference>
<dbReference type="EMBL" id="ATLC01000045">
    <property type="protein sequence ID" value="EPJ28308.1"/>
    <property type="molecule type" value="Genomic_DNA"/>
</dbReference>
<name>A0ABN0MPU6_CHLPS</name>
<evidence type="ECO:0000256" key="4">
    <source>
        <dbReference type="ARBA" id="ARBA00005259"/>
    </source>
</evidence>
<comment type="similarity">
    <text evidence="5 12">In the C-terminal section; belongs to the HTP reductase family.</text>
</comment>
<dbReference type="Pfam" id="PF00383">
    <property type="entry name" value="dCMP_cyt_deam_1"/>
    <property type="match status" value="1"/>
</dbReference>
<keyword evidence="11" id="KW-0511">Multifunctional enzyme</keyword>
<dbReference type="EC" id="3.5.4.26" evidence="12"/>
<keyword evidence="10 12" id="KW-0560">Oxidoreductase</keyword>
<evidence type="ECO:0000259" key="13">
    <source>
        <dbReference type="PROSITE" id="PS51747"/>
    </source>
</evidence>
<keyword evidence="7 12" id="KW-0479">Metal-binding</keyword>
<dbReference type="InterPro" id="IPR016192">
    <property type="entry name" value="APOBEC/CMP_deaminase_Zn-bd"/>
</dbReference>
<dbReference type="Gene3D" id="3.40.430.10">
    <property type="entry name" value="Dihydrofolate Reductase, subunit A"/>
    <property type="match status" value="1"/>
</dbReference>
<evidence type="ECO:0000256" key="1">
    <source>
        <dbReference type="ARBA" id="ARBA00002151"/>
    </source>
</evidence>
<dbReference type="InterPro" id="IPR024072">
    <property type="entry name" value="DHFR-like_dom_sf"/>
</dbReference>
<comment type="pathway">
    <text evidence="2 12">Cofactor biosynthesis; riboflavin biosynthesis; 5-amino-6-(D-ribitylamino)uracil from GTP: step 2/4.</text>
</comment>
<evidence type="ECO:0000256" key="8">
    <source>
        <dbReference type="ARBA" id="ARBA00022833"/>
    </source>
</evidence>
<evidence type="ECO:0000256" key="10">
    <source>
        <dbReference type="ARBA" id="ARBA00023002"/>
    </source>
</evidence>
<evidence type="ECO:0000313" key="14">
    <source>
        <dbReference type="EMBL" id="EPJ28308.1"/>
    </source>
</evidence>
<comment type="catalytic activity">
    <reaction evidence="12">
        <text>2,5-diamino-6-hydroxy-4-(5-phosphoribosylamino)-pyrimidine + H2O + H(+) = 5-amino-6-(5-phospho-D-ribosylamino)uracil + NH4(+)</text>
        <dbReference type="Rhea" id="RHEA:21868"/>
        <dbReference type="ChEBI" id="CHEBI:15377"/>
        <dbReference type="ChEBI" id="CHEBI:15378"/>
        <dbReference type="ChEBI" id="CHEBI:28938"/>
        <dbReference type="ChEBI" id="CHEBI:58453"/>
        <dbReference type="ChEBI" id="CHEBI:58614"/>
        <dbReference type="EC" id="3.5.4.26"/>
    </reaction>
</comment>
<comment type="cofactor">
    <cofactor evidence="12">
        <name>Zn(2+)</name>
        <dbReference type="ChEBI" id="CHEBI:29105"/>
    </cofactor>
    <text evidence="12">Binds 1 zinc ion.</text>
</comment>
<comment type="similarity">
    <text evidence="4 12">In the N-terminal section; belongs to the cytidine and deoxycytidylate deaminase family.</text>
</comment>
<evidence type="ECO:0000256" key="6">
    <source>
        <dbReference type="ARBA" id="ARBA00022619"/>
    </source>
</evidence>
<keyword evidence="9 12" id="KW-0521">NADP</keyword>
<evidence type="ECO:0000256" key="11">
    <source>
        <dbReference type="ARBA" id="ARBA00023268"/>
    </source>
</evidence>
<evidence type="ECO:0000313" key="15">
    <source>
        <dbReference type="Proteomes" id="UP000014627"/>
    </source>
</evidence>
<dbReference type="GeneID" id="12242543"/>
<comment type="pathway">
    <text evidence="3 12">Cofactor biosynthesis; riboflavin biosynthesis; 5-amino-6-(D-ribitylamino)uracil from GTP: step 3/4.</text>
</comment>
<dbReference type="NCBIfam" id="TIGR00326">
    <property type="entry name" value="eubact_ribD"/>
    <property type="match status" value="1"/>
</dbReference>
<dbReference type="InterPro" id="IPR011549">
    <property type="entry name" value="RibD_C"/>
</dbReference>
<evidence type="ECO:0000256" key="5">
    <source>
        <dbReference type="ARBA" id="ARBA00007417"/>
    </source>
</evidence>
<evidence type="ECO:0000256" key="9">
    <source>
        <dbReference type="ARBA" id="ARBA00022857"/>
    </source>
</evidence>
<evidence type="ECO:0000256" key="7">
    <source>
        <dbReference type="ARBA" id="ARBA00022723"/>
    </source>
</evidence>
<dbReference type="InterPro" id="IPR004794">
    <property type="entry name" value="Eubact_RibD"/>
</dbReference>
<keyword evidence="15" id="KW-1185">Reference proteome</keyword>
<dbReference type="GO" id="GO:0008835">
    <property type="term" value="F:diaminohydroxyphosphoribosylaminopyrimidine deaminase activity"/>
    <property type="evidence" value="ECO:0007669"/>
    <property type="project" value="UniProtKB-EC"/>
</dbReference>
<dbReference type="Proteomes" id="UP000014627">
    <property type="component" value="Unassembled WGS sequence"/>
</dbReference>
<dbReference type="PANTHER" id="PTHR38011">
    <property type="entry name" value="DIHYDROFOLATE REDUCTASE FAMILY PROTEIN (AFU_ORTHOLOGUE AFUA_8G06820)"/>
    <property type="match status" value="1"/>
</dbReference>
<comment type="function">
    <text evidence="1 12">Converts 2,5-diamino-6-(ribosylamino)-4(3h)-pyrimidinone 5'-phosphate into 5-amino-6-(ribosylamino)-2,4(1h,3h)-pyrimidinedione 5'-phosphate.</text>
</comment>
<comment type="catalytic activity">
    <reaction evidence="12">
        <text>5-amino-6-(5-phospho-D-ribitylamino)uracil + NADP(+) = 5-amino-6-(5-phospho-D-ribosylamino)uracil + NADPH + H(+)</text>
        <dbReference type="Rhea" id="RHEA:17845"/>
        <dbReference type="ChEBI" id="CHEBI:15378"/>
        <dbReference type="ChEBI" id="CHEBI:57783"/>
        <dbReference type="ChEBI" id="CHEBI:58349"/>
        <dbReference type="ChEBI" id="CHEBI:58421"/>
        <dbReference type="ChEBI" id="CHEBI:58453"/>
        <dbReference type="EC" id="1.1.1.193"/>
    </reaction>
</comment>
<sequence>MEDFSEQQLFFMRRAIELGEKGAFSSQPNPWVGCVIVKNGRIIGEGYHEKAGQPHAEEKAIRSASESIEGSEVYVTLEPCCHYGNTPPCVNLLIKYKVAAVYVALLDPDSRVSGRGIASLRKAGICVYEGLGKEEAERSLKSYLYQRTHGKPWVVIKSAATLDGQVADKDGQSQWITCPEARADVGKLRACSQAIIVGSKTVLKDNPLLTARKPSGELYPCQPLRVVVDSKGVIPPEANIFHSTGKSLYVTTAQSSKDHRKKIEDLGVDLLVTESKDSKVNLHELMTYLSTTHTLQVLVEGGAVLHTSFLKERLANTLVLYLGPKILGDQRKPIFGDLGLYLHSSQKIVPTFSEILGNSLKTSWEVIV</sequence>
<dbReference type="PANTHER" id="PTHR38011:SF7">
    <property type="entry name" value="2,5-DIAMINO-6-RIBOSYLAMINO-4(3H)-PYRIMIDINONE 5'-PHOSPHATE REDUCTASE"/>
    <property type="match status" value="1"/>
</dbReference>
<dbReference type="InterPro" id="IPR016193">
    <property type="entry name" value="Cytidine_deaminase-like"/>
</dbReference>
<gene>
    <name evidence="14" type="primary">ribD</name>
    <name evidence="14" type="ORF">CP99DC5_0291</name>
</gene>
<dbReference type="RefSeq" id="WP_006343554.1">
    <property type="nucleotide sequence ID" value="NZ_KE356190.1"/>
</dbReference>
<dbReference type="InterPro" id="IPR002734">
    <property type="entry name" value="RibDG_C"/>
</dbReference>
<accession>A0ABN0MPU6</accession>
<protein>
    <recommendedName>
        <fullName evidence="12">Riboflavin biosynthesis protein RibD</fullName>
    </recommendedName>
    <domain>
        <recommendedName>
            <fullName evidence="12">Diaminohydroxyphosphoribosylaminopyrimidine deaminase</fullName>
            <shortName evidence="12">DRAP deaminase</shortName>
            <ecNumber evidence="12">3.5.4.26</ecNumber>
        </recommendedName>
        <alternativeName>
            <fullName evidence="12">Riboflavin-specific deaminase</fullName>
        </alternativeName>
    </domain>
    <domain>
        <recommendedName>
            <fullName evidence="12">5-amino-6-(5-phosphoribosylamino)uracil reductase</fullName>
            <ecNumber evidence="12">1.1.1.193</ecNumber>
        </recommendedName>
        <alternativeName>
            <fullName evidence="12">HTP reductase</fullName>
        </alternativeName>
    </domain>
</protein>
<dbReference type="InterPro" id="IPR002125">
    <property type="entry name" value="CMP_dCMP_dom"/>
</dbReference>
<feature type="domain" description="CMP/dCMP-type deaminase" evidence="13">
    <location>
        <begin position="6"/>
        <end position="128"/>
    </location>
</feature>
<keyword evidence="8 12" id="KW-0862">Zinc</keyword>
<proteinExistence type="inferred from homology"/>
<organism evidence="14 15">
    <name type="scientific">Chlamydia psittaci 99DC5</name>
    <dbReference type="NCBI Taxonomy" id="1112251"/>
    <lineage>
        <taxon>Bacteria</taxon>
        <taxon>Pseudomonadati</taxon>
        <taxon>Chlamydiota</taxon>
        <taxon>Chlamydiia</taxon>
        <taxon>Chlamydiales</taxon>
        <taxon>Chlamydiaceae</taxon>
        <taxon>Chlamydia/Chlamydophila group</taxon>
        <taxon>Chlamydia</taxon>
    </lineage>
</organism>
<dbReference type="Gene3D" id="3.40.140.10">
    <property type="entry name" value="Cytidine Deaminase, domain 2"/>
    <property type="match status" value="1"/>
</dbReference>
<dbReference type="Pfam" id="PF01872">
    <property type="entry name" value="RibD_C"/>
    <property type="match status" value="1"/>
</dbReference>
<dbReference type="PROSITE" id="PS51747">
    <property type="entry name" value="CYT_DCMP_DEAMINASES_2"/>
    <property type="match status" value="1"/>
</dbReference>
<dbReference type="SUPFAM" id="SSF53927">
    <property type="entry name" value="Cytidine deaminase-like"/>
    <property type="match status" value="1"/>
</dbReference>
<evidence type="ECO:0000256" key="3">
    <source>
        <dbReference type="ARBA" id="ARBA00004910"/>
    </source>
</evidence>